<accession>A0AAV7SL98</accession>
<evidence type="ECO:0000313" key="1">
    <source>
        <dbReference type="EMBL" id="KAJ1164878.1"/>
    </source>
</evidence>
<gene>
    <name evidence="1" type="ORF">NDU88_005311</name>
</gene>
<sequence>MTLSDGSGEVVDIADLAGRGPLHSFCPCCIKDLFSISEGDQREIQATCSSLEENMSGLTQCTEALENTVQELSLTISKNTQEVNRLLQREKVLSDKLERIENNSRRNNSRILDVAKGVKGANIELFVIYLLTKAFPKETSCVNLGAEIKKDDPDLFKLKPG</sequence>
<comment type="caution">
    <text evidence="1">The sequence shown here is derived from an EMBL/GenBank/DDBJ whole genome shotgun (WGS) entry which is preliminary data.</text>
</comment>
<dbReference type="Proteomes" id="UP001066276">
    <property type="component" value="Chromosome 4_2"/>
</dbReference>
<protein>
    <submittedName>
        <fullName evidence="1">Uncharacterized protein</fullName>
    </submittedName>
</protein>
<name>A0AAV7SL98_PLEWA</name>
<organism evidence="1 2">
    <name type="scientific">Pleurodeles waltl</name>
    <name type="common">Iberian ribbed newt</name>
    <dbReference type="NCBI Taxonomy" id="8319"/>
    <lineage>
        <taxon>Eukaryota</taxon>
        <taxon>Metazoa</taxon>
        <taxon>Chordata</taxon>
        <taxon>Craniata</taxon>
        <taxon>Vertebrata</taxon>
        <taxon>Euteleostomi</taxon>
        <taxon>Amphibia</taxon>
        <taxon>Batrachia</taxon>
        <taxon>Caudata</taxon>
        <taxon>Salamandroidea</taxon>
        <taxon>Salamandridae</taxon>
        <taxon>Pleurodelinae</taxon>
        <taxon>Pleurodeles</taxon>
    </lineage>
</organism>
<dbReference type="AlphaFoldDB" id="A0AAV7SL98"/>
<keyword evidence="2" id="KW-1185">Reference proteome</keyword>
<reference evidence="1" key="1">
    <citation type="journal article" date="2022" name="bioRxiv">
        <title>Sequencing and chromosome-scale assembly of the giantPleurodeles waltlgenome.</title>
        <authorList>
            <person name="Brown T."/>
            <person name="Elewa A."/>
            <person name="Iarovenko S."/>
            <person name="Subramanian E."/>
            <person name="Araus A.J."/>
            <person name="Petzold A."/>
            <person name="Susuki M."/>
            <person name="Suzuki K.-i.T."/>
            <person name="Hayashi T."/>
            <person name="Toyoda A."/>
            <person name="Oliveira C."/>
            <person name="Osipova E."/>
            <person name="Leigh N.D."/>
            <person name="Simon A."/>
            <person name="Yun M.H."/>
        </authorList>
    </citation>
    <scope>NUCLEOTIDE SEQUENCE</scope>
    <source>
        <strain evidence="1">20211129_DDA</strain>
        <tissue evidence="1">Liver</tissue>
    </source>
</reference>
<evidence type="ECO:0000313" key="2">
    <source>
        <dbReference type="Proteomes" id="UP001066276"/>
    </source>
</evidence>
<dbReference type="EMBL" id="JANPWB010000008">
    <property type="protein sequence ID" value="KAJ1164878.1"/>
    <property type="molecule type" value="Genomic_DNA"/>
</dbReference>
<proteinExistence type="predicted"/>